<dbReference type="EMBL" id="VXIS01000410">
    <property type="protein sequence ID" value="KAA8893715.1"/>
    <property type="molecule type" value="Genomic_DNA"/>
</dbReference>
<reference evidence="1 2" key="1">
    <citation type="submission" date="2019-09" db="EMBL/GenBank/DDBJ databases">
        <title>Draft genome of the ectomycorrhizal ascomycete Sphaerosporella brunnea.</title>
        <authorList>
            <consortium name="DOE Joint Genome Institute"/>
            <person name="Benucci G.M."/>
            <person name="Marozzi G."/>
            <person name="Antonielli L."/>
            <person name="Sanchez S."/>
            <person name="Marco P."/>
            <person name="Wang X."/>
            <person name="Falini L.B."/>
            <person name="Barry K."/>
            <person name="Haridas S."/>
            <person name="Lipzen A."/>
            <person name="Labutti K."/>
            <person name="Grigoriev I.V."/>
            <person name="Murat C."/>
            <person name="Martin F."/>
            <person name="Albertini E."/>
            <person name="Donnini D."/>
            <person name="Bonito G."/>
        </authorList>
    </citation>
    <scope>NUCLEOTIDE SEQUENCE [LARGE SCALE GENOMIC DNA]</scope>
    <source>
        <strain evidence="1 2">Sb_GMNB300</strain>
    </source>
</reference>
<accession>A0A5J5EDP6</accession>
<proteinExistence type="predicted"/>
<keyword evidence="2" id="KW-1185">Reference proteome</keyword>
<protein>
    <submittedName>
        <fullName evidence="1">Uncharacterized protein</fullName>
    </submittedName>
</protein>
<dbReference type="InParanoid" id="A0A5J5EDP6"/>
<name>A0A5J5EDP6_9PEZI</name>
<gene>
    <name evidence="1" type="ORF">FN846DRAFT_498632</name>
</gene>
<dbReference type="Proteomes" id="UP000326924">
    <property type="component" value="Unassembled WGS sequence"/>
</dbReference>
<comment type="caution">
    <text evidence="1">The sequence shown here is derived from an EMBL/GenBank/DDBJ whole genome shotgun (WGS) entry which is preliminary data.</text>
</comment>
<organism evidence="1 2">
    <name type="scientific">Sphaerosporella brunnea</name>
    <dbReference type="NCBI Taxonomy" id="1250544"/>
    <lineage>
        <taxon>Eukaryota</taxon>
        <taxon>Fungi</taxon>
        <taxon>Dikarya</taxon>
        <taxon>Ascomycota</taxon>
        <taxon>Pezizomycotina</taxon>
        <taxon>Pezizomycetes</taxon>
        <taxon>Pezizales</taxon>
        <taxon>Pyronemataceae</taxon>
        <taxon>Sphaerosporella</taxon>
    </lineage>
</organism>
<sequence length="155" mass="17250">MAREAKFAEDHWIRPKRRRWMAYLELELDIFFCWFFGGGGGSAKWIGESGPRRPRFLHSAAGYGVRGAFLSLDLFGRGGGGGDFGFLGGGNQAAGGGWRCRDGRHISKKQHEVCSSSVFRMQRQISHAATQQQHDSCVGCVVFPSHLIKKAKTRF</sequence>
<evidence type="ECO:0000313" key="2">
    <source>
        <dbReference type="Proteomes" id="UP000326924"/>
    </source>
</evidence>
<dbReference type="AlphaFoldDB" id="A0A5J5EDP6"/>
<evidence type="ECO:0000313" key="1">
    <source>
        <dbReference type="EMBL" id="KAA8893715.1"/>
    </source>
</evidence>